<evidence type="ECO:0000313" key="5">
    <source>
        <dbReference type="Proteomes" id="UP001069802"/>
    </source>
</evidence>
<evidence type="ECO:0000256" key="1">
    <source>
        <dbReference type="ARBA" id="ARBA00006407"/>
    </source>
</evidence>
<comment type="similarity">
    <text evidence="1">Belongs to the CBP3 family.</text>
</comment>
<gene>
    <name evidence="4" type="ORF">O4H49_05055</name>
</gene>
<comment type="similarity">
    <text evidence="2">Belongs to the UPF0174 family.</text>
</comment>
<feature type="domain" description="Ubiquinol-cytochrome c chaperone" evidence="3">
    <location>
        <begin position="34"/>
        <end position="169"/>
    </location>
</feature>
<dbReference type="EMBL" id="JAPWGY010000002">
    <property type="protein sequence ID" value="MCZ4280131.1"/>
    <property type="molecule type" value="Genomic_DNA"/>
</dbReference>
<reference evidence="4" key="1">
    <citation type="submission" date="2022-12" db="EMBL/GenBank/DDBJ databases">
        <title>Bacterial isolates from different developmental stages of Nematostella vectensis.</title>
        <authorList>
            <person name="Fraune S."/>
        </authorList>
    </citation>
    <scope>NUCLEOTIDE SEQUENCE</scope>
    <source>
        <strain evidence="4">G21630-S1</strain>
    </source>
</reference>
<name>A0ABT4LGA4_9PROT</name>
<dbReference type="InterPro" id="IPR021150">
    <property type="entry name" value="Ubiq_cyt_c_chap"/>
</dbReference>
<dbReference type="Proteomes" id="UP001069802">
    <property type="component" value="Unassembled WGS sequence"/>
</dbReference>
<dbReference type="PIRSF" id="PIRSF032079">
    <property type="entry name" value="UCP032079"/>
    <property type="match status" value="1"/>
</dbReference>
<comment type="caution">
    <text evidence="4">The sequence shown here is derived from an EMBL/GenBank/DDBJ whole genome shotgun (WGS) entry which is preliminary data.</text>
</comment>
<keyword evidence="5" id="KW-1185">Reference proteome</keyword>
<accession>A0ABT4LGA4</accession>
<dbReference type="PANTHER" id="PTHR12184">
    <property type="entry name" value="UBIQUINOL-CYTOCHROME C REDUCTASE COMPLEX ASSEMBLY FACTOR 1 FAMILY MEMBER"/>
    <property type="match status" value="1"/>
</dbReference>
<organism evidence="4 5">
    <name type="scientific">Kiloniella laminariae</name>
    <dbReference type="NCBI Taxonomy" id="454162"/>
    <lineage>
        <taxon>Bacteria</taxon>
        <taxon>Pseudomonadati</taxon>
        <taxon>Pseudomonadota</taxon>
        <taxon>Alphaproteobacteria</taxon>
        <taxon>Rhodospirillales</taxon>
        <taxon>Kiloniellaceae</taxon>
        <taxon>Kiloniella</taxon>
    </lineage>
</organism>
<sequence length="179" mass="20125">MFNKLFGRNREDDAVHDLYVSLVTQARNETFFRELGVPDSLDGRFDLLTLHMFLVLRRLKAQHEHTAGFSQKLFDLMFRDMDLSLREAGVGDVGVGKRVKAMVQGFYGRIAAYEEALGSGREALSLALQRNLYGTVEVNQESLERMCGYIEEQQAALAAIDVSEILSGKTGFRGMPDLQ</sequence>
<protein>
    <submittedName>
        <fullName evidence="4">Ubiquinol-cytochrome C chaperone family protein</fullName>
    </submittedName>
</protein>
<dbReference type="Pfam" id="PF03981">
    <property type="entry name" value="Ubiq_cyt_C_chap"/>
    <property type="match status" value="1"/>
</dbReference>
<proteinExistence type="inferred from homology"/>
<dbReference type="PANTHER" id="PTHR12184:SF1">
    <property type="entry name" value="UBIQUINOL-CYTOCHROME-C REDUCTASE COMPLEX ASSEMBLY FACTOR 1"/>
    <property type="match status" value="1"/>
</dbReference>
<dbReference type="RefSeq" id="WP_269422342.1">
    <property type="nucleotide sequence ID" value="NZ_JAPWGY010000002.1"/>
</dbReference>
<dbReference type="InterPro" id="IPR007129">
    <property type="entry name" value="Ubiqinol_cyt_c_chaperone_CPB3"/>
</dbReference>
<evidence type="ECO:0000256" key="2">
    <source>
        <dbReference type="ARBA" id="ARBA00006436"/>
    </source>
</evidence>
<evidence type="ECO:0000259" key="3">
    <source>
        <dbReference type="Pfam" id="PF03981"/>
    </source>
</evidence>
<evidence type="ECO:0000313" key="4">
    <source>
        <dbReference type="EMBL" id="MCZ4280131.1"/>
    </source>
</evidence>
<dbReference type="InterPro" id="IPR014569">
    <property type="entry name" value="Ubq_cyt-c_CBP3-rel"/>
</dbReference>